<dbReference type="AlphaFoldDB" id="A0A0F9IZB3"/>
<sequence length="217" mass="25032">MDLKDVEAMIKKAKVSWLQENTSIRDKVFSILDRQRDNLIAQLMGFENRYGKWEINNCNNRAANSFIGGVIKEIGNNAVHDWIVNQLDLNKLTKLTPEQTDSVIKEAKKHYINTLSQRLNERAMTAANDHINSLMPAIVNHNEVLSDIMLNFTEPTEQSLKRMRDILDKFNPETESISISEEKLQSWLFRCLNTDASMEVIKQITSKYNEIMESKNG</sequence>
<organism evidence="1">
    <name type="scientific">marine sediment metagenome</name>
    <dbReference type="NCBI Taxonomy" id="412755"/>
    <lineage>
        <taxon>unclassified sequences</taxon>
        <taxon>metagenomes</taxon>
        <taxon>ecological metagenomes</taxon>
    </lineage>
</organism>
<dbReference type="EMBL" id="LAZR01011247">
    <property type="protein sequence ID" value="KKM62673.1"/>
    <property type="molecule type" value="Genomic_DNA"/>
</dbReference>
<protein>
    <submittedName>
        <fullName evidence="1">Uncharacterized protein</fullName>
    </submittedName>
</protein>
<name>A0A0F9IZB3_9ZZZZ</name>
<comment type="caution">
    <text evidence="1">The sequence shown here is derived from an EMBL/GenBank/DDBJ whole genome shotgun (WGS) entry which is preliminary data.</text>
</comment>
<reference evidence="1" key="1">
    <citation type="journal article" date="2015" name="Nature">
        <title>Complex archaea that bridge the gap between prokaryotes and eukaryotes.</title>
        <authorList>
            <person name="Spang A."/>
            <person name="Saw J.H."/>
            <person name="Jorgensen S.L."/>
            <person name="Zaremba-Niedzwiedzka K."/>
            <person name="Martijn J."/>
            <person name="Lind A.E."/>
            <person name="van Eijk R."/>
            <person name="Schleper C."/>
            <person name="Guy L."/>
            <person name="Ettema T.J."/>
        </authorList>
    </citation>
    <scope>NUCLEOTIDE SEQUENCE</scope>
</reference>
<accession>A0A0F9IZB3</accession>
<evidence type="ECO:0000313" key="1">
    <source>
        <dbReference type="EMBL" id="KKM62673.1"/>
    </source>
</evidence>
<gene>
    <name evidence="1" type="ORF">LCGC14_1519330</name>
</gene>
<proteinExistence type="predicted"/>